<sequence length="396" mass="45289">MNILVVDDESVIREGIERTIHKNFPEHHVFQAASPEEAVDLLTNYSISLVLTDVLMPGMTGLELMEVSRKRHAHIKWVVISAYSEFAYAKEAIRLGAKDYLLKPIGKDILISKIEELTEEISQENERTQETQLLKRNLRFLREGLLARWASGLDLSGIDLAPITSNYPHFHLIMVRLESDSNRKLEHFIVENVLSELIDTVGKGFVANMDTKSLLGLVTLHHEEGLNPLIEQLRRHLKRYLKIPFQVLYSDRISDVDGVPLQVQQMYKNSASQVYDHYATGGEHAVNVSLQYIHTHYAAELSLEKVASVIYLNPVYFSQLFKQKTGKGFKTYITDVRLERAMGMLRDSELKVSEVAERVGYPDVRHFSQIFRKKTGLTPSEYRTHESGSMELNPQP</sequence>
<keyword evidence="4" id="KW-0597">Phosphoprotein</keyword>
<proteinExistence type="predicted"/>
<evidence type="ECO:0000256" key="1">
    <source>
        <dbReference type="ARBA" id="ARBA00023015"/>
    </source>
</evidence>
<dbReference type="InterPro" id="IPR018062">
    <property type="entry name" value="HTH_AraC-typ_CS"/>
</dbReference>
<evidence type="ECO:0000256" key="5">
    <source>
        <dbReference type="SAM" id="Coils"/>
    </source>
</evidence>
<dbReference type="InterPro" id="IPR020449">
    <property type="entry name" value="Tscrpt_reg_AraC-type_HTH"/>
</dbReference>
<dbReference type="GO" id="GO:0000160">
    <property type="term" value="P:phosphorelay signal transduction system"/>
    <property type="evidence" value="ECO:0007669"/>
    <property type="project" value="InterPro"/>
</dbReference>
<feature type="domain" description="Response regulatory" evidence="7">
    <location>
        <begin position="2"/>
        <end position="118"/>
    </location>
</feature>
<accession>A0A1T2WZX2</accession>
<dbReference type="Gene3D" id="1.10.10.60">
    <property type="entry name" value="Homeodomain-like"/>
    <property type="match status" value="2"/>
</dbReference>
<keyword evidence="5" id="KW-0175">Coiled coil</keyword>
<dbReference type="PROSITE" id="PS50110">
    <property type="entry name" value="RESPONSE_REGULATORY"/>
    <property type="match status" value="1"/>
</dbReference>
<protein>
    <submittedName>
        <fullName evidence="8">DNA-binding response regulator</fullName>
    </submittedName>
</protein>
<evidence type="ECO:0000256" key="3">
    <source>
        <dbReference type="ARBA" id="ARBA00023163"/>
    </source>
</evidence>
<dbReference type="PROSITE" id="PS00041">
    <property type="entry name" value="HTH_ARAC_FAMILY_1"/>
    <property type="match status" value="1"/>
</dbReference>
<dbReference type="SMART" id="SM00448">
    <property type="entry name" value="REC"/>
    <property type="match status" value="1"/>
</dbReference>
<reference evidence="8 9" key="1">
    <citation type="submission" date="2017-01" db="EMBL/GenBank/DDBJ databases">
        <title>Genome analysis of Paenibacillus selenitrireducens ES3-24.</title>
        <authorList>
            <person name="Xu D."/>
            <person name="Yao R."/>
            <person name="Zheng S."/>
        </authorList>
    </citation>
    <scope>NUCLEOTIDE SEQUENCE [LARGE SCALE GENOMIC DNA]</scope>
    <source>
        <strain evidence="8 9">ES3-24</strain>
    </source>
</reference>
<dbReference type="Proteomes" id="UP000190188">
    <property type="component" value="Unassembled WGS sequence"/>
</dbReference>
<dbReference type="InterPro" id="IPR001789">
    <property type="entry name" value="Sig_transdc_resp-reg_receiver"/>
</dbReference>
<dbReference type="Pfam" id="PF12833">
    <property type="entry name" value="HTH_18"/>
    <property type="match status" value="1"/>
</dbReference>
<dbReference type="CDD" id="cd17536">
    <property type="entry name" value="REC_YesN-like"/>
    <property type="match status" value="1"/>
</dbReference>
<dbReference type="SMART" id="SM00342">
    <property type="entry name" value="HTH_ARAC"/>
    <property type="match status" value="1"/>
</dbReference>
<keyword evidence="1" id="KW-0805">Transcription regulation</keyword>
<dbReference type="EMBL" id="MSZX01000021">
    <property type="protein sequence ID" value="OPA73168.1"/>
    <property type="molecule type" value="Genomic_DNA"/>
</dbReference>
<comment type="caution">
    <text evidence="8">The sequence shown here is derived from an EMBL/GenBank/DDBJ whole genome shotgun (WGS) entry which is preliminary data.</text>
</comment>
<dbReference type="Pfam" id="PF00072">
    <property type="entry name" value="Response_reg"/>
    <property type="match status" value="1"/>
</dbReference>
<keyword evidence="3" id="KW-0804">Transcription</keyword>
<dbReference type="PANTHER" id="PTHR43280">
    <property type="entry name" value="ARAC-FAMILY TRANSCRIPTIONAL REGULATOR"/>
    <property type="match status" value="1"/>
</dbReference>
<evidence type="ECO:0000259" key="6">
    <source>
        <dbReference type="PROSITE" id="PS01124"/>
    </source>
</evidence>
<feature type="domain" description="HTH araC/xylS-type" evidence="6">
    <location>
        <begin position="287"/>
        <end position="385"/>
    </location>
</feature>
<dbReference type="SUPFAM" id="SSF46689">
    <property type="entry name" value="Homeodomain-like"/>
    <property type="match status" value="2"/>
</dbReference>
<dbReference type="PRINTS" id="PR00032">
    <property type="entry name" value="HTHARAC"/>
</dbReference>
<gene>
    <name evidence="8" type="ORF">BVG16_29915</name>
</gene>
<keyword evidence="2 8" id="KW-0238">DNA-binding</keyword>
<keyword evidence="9" id="KW-1185">Reference proteome</keyword>
<feature type="coiled-coil region" evidence="5">
    <location>
        <begin position="107"/>
        <end position="134"/>
    </location>
</feature>
<evidence type="ECO:0000256" key="2">
    <source>
        <dbReference type="ARBA" id="ARBA00023125"/>
    </source>
</evidence>
<dbReference type="STRING" id="1324314.BVG16_29915"/>
<dbReference type="PROSITE" id="PS01124">
    <property type="entry name" value="HTH_ARAC_FAMILY_2"/>
    <property type="match status" value="1"/>
</dbReference>
<dbReference type="GO" id="GO:0043565">
    <property type="term" value="F:sequence-specific DNA binding"/>
    <property type="evidence" value="ECO:0007669"/>
    <property type="project" value="InterPro"/>
</dbReference>
<dbReference type="PANTHER" id="PTHR43280:SF2">
    <property type="entry name" value="HTH-TYPE TRANSCRIPTIONAL REGULATOR EXSA"/>
    <property type="match status" value="1"/>
</dbReference>
<feature type="modified residue" description="4-aspartylphosphate" evidence="4">
    <location>
        <position position="53"/>
    </location>
</feature>
<dbReference type="SUPFAM" id="SSF52172">
    <property type="entry name" value="CheY-like"/>
    <property type="match status" value="1"/>
</dbReference>
<dbReference type="OrthoDB" id="9788446at2"/>
<evidence type="ECO:0000313" key="8">
    <source>
        <dbReference type="EMBL" id="OPA73168.1"/>
    </source>
</evidence>
<dbReference type="GO" id="GO:0003700">
    <property type="term" value="F:DNA-binding transcription factor activity"/>
    <property type="evidence" value="ECO:0007669"/>
    <property type="project" value="InterPro"/>
</dbReference>
<evidence type="ECO:0000259" key="7">
    <source>
        <dbReference type="PROSITE" id="PS50110"/>
    </source>
</evidence>
<dbReference type="Gene3D" id="3.40.50.2300">
    <property type="match status" value="1"/>
</dbReference>
<evidence type="ECO:0000256" key="4">
    <source>
        <dbReference type="PROSITE-ProRule" id="PRU00169"/>
    </source>
</evidence>
<organism evidence="8 9">
    <name type="scientific">Paenibacillus selenitireducens</name>
    <dbReference type="NCBI Taxonomy" id="1324314"/>
    <lineage>
        <taxon>Bacteria</taxon>
        <taxon>Bacillati</taxon>
        <taxon>Bacillota</taxon>
        <taxon>Bacilli</taxon>
        <taxon>Bacillales</taxon>
        <taxon>Paenibacillaceae</taxon>
        <taxon>Paenibacillus</taxon>
    </lineage>
</organism>
<dbReference type="InterPro" id="IPR018060">
    <property type="entry name" value="HTH_AraC"/>
</dbReference>
<dbReference type="InterPro" id="IPR011006">
    <property type="entry name" value="CheY-like_superfamily"/>
</dbReference>
<dbReference type="RefSeq" id="WP_078502866.1">
    <property type="nucleotide sequence ID" value="NZ_MSZX01000021.1"/>
</dbReference>
<dbReference type="AlphaFoldDB" id="A0A1T2WZX2"/>
<evidence type="ECO:0000313" key="9">
    <source>
        <dbReference type="Proteomes" id="UP000190188"/>
    </source>
</evidence>
<name>A0A1T2WZX2_9BACL</name>
<dbReference type="InterPro" id="IPR009057">
    <property type="entry name" value="Homeodomain-like_sf"/>
</dbReference>